<feature type="transmembrane region" description="Helical" evidence="3">
    <location>
        <begin position="110"/>
        <end position="134"/>
    </location>
</feature>
<feature type="transmembrane region" description="Helical" evidence="3">
    <location>
        <begin position="155"/>
        <end position="177"/>
    </location>
</feature>
<keyword evidence="3" id="KW-0472">Membrane</keyword>
<feature type="region of interest" description="Disordered" evidence="2">
    <location>
        <begin position="1"/>
        <end position="47"/>
    </location>
</feature>
<dbReference type="GO" id="GO:0008643">
    <property type="term" value="P:carbohydrate transport"/>
    <property type="evidence" value="ECO:0007669"/>
    <property type="project" value="InterPro"/>
</dbReference>
<reference evidence="4" key="1">
    <citation type="submission" date="2013-10" db="EMBL/GenBank/DDBJ databases">
        <title>Genomic analysis of the causative agents of coccidiosis in chickens.</title>
        <authorList>
            <person name="Reid A.J."/>
            <person name="Blake D."/>
            <person name="Billington K."/>
            <person name="Browne H."/>
            <person name="Dunn M."/>
            <person name="Hung S."/>
            <person name="Kawahara F."/>
            <person name="Miranda-Saavedra D."/>
            <person name="Mourier T."/>
            <person name="Nagra H."/>
            <person name="Otto T.D."/>
            <person name="Rawlings N."/>
            <person name="Sanchez A."/>
            <person name="Sanders M."/>
            <person name="Subramaniam C."/>
            <person name="Tay Y."/>
            <person name="Dear P."/>
            <person name="Doerig C."/>
            <person name="Gruber A."/>
            <person name="Parkinson J."/>
            <person name="Shirley M."/>
            <person name="Wan K.L."/>
            <person name="Berriman M."/>
            <person name="Tomley F."/>
            <person name="Pain A."/>
        </authorList>
    </citation>
    <scope>NUCLEOTIDE SEQUENCE [LARGE SCALE GENOMIC DNA]</scope>
    <source>
        <strain evidence="4">Houghton</strain>
    </source>
</reference>
<gene>
    <name evidence="4" type="ORF">EBH_0010850</name>
</gene>
<dbReference type="VEuPathDB" id="ToxoDB:EBH_0010850"/>
<keyword evidence="3" id="KW-1133">Transmembrane helix</keyword>
<feature type="transmembrane region" description="Helical" evidence="3">
    <location>
        <begin position="192"/>
        <end position="214"/>
    </location>
</feature>
<dbReference type="Proteomes" id="UP000030750">
    <property type="component" value="Unassembled WGS sequence"/>
</dbReference>
<dbReference type="EMBL" id="HG710294">
    <property type="protein sequence ID" value="CDJ46127.1"/>
    <property type="molecule type" value="Genomic_DNA"/>
</dbReference>
<organism evidence="4 5">
    <name type="scientific">Eimeria brunetti</name>
    <dbReference type="NCBI Taxonomy" id="51314"/>
    <lineage>
        <taxon>Eukaryota</taxon>
        <taxon>Sar</taxon>
        <taxon>Alveolata</taxon>
        <taxon>Apicomplexa</taxon>
        <taxon>Conoidasida</taxon>
        <taxon>Coccidia</taxon>
        <taxon>Eucoccidiorida</taxon>
        <taxon>Eimeriorina</taxon>
        <taxon>Eimeriidae</taxon>
        <taxon>Eimeria</taxon>
    </lineage>
</organism>
<feature type="transmembrane region" description="Helical" evidence="3">
    <location>
        <begin position="343"/>
        <end position="361"/>
    </location>
</feature>
<dbReference type="GO" id="GO:0005886">
    <property type="term" value="C:plasma membrane"/>
    <property type="evidence" value="ECO:0007669"/>
    <property type="project" value="TreeGrafter"/>
</dbReference>
<evidence type="ECO:0000256" key="1">
    <source>
        <dbReference type="ARBA" id="ARBA00008335"/>
    </source>
</evidence>
<dbReference type="OrthoDB" id="197206at2759"/>
<dbReference type="AlphaFoldDB" id="U6L6U6"/>
<feature type="transmembrane region" description="Helical" evidence="3">
    <location>
        <begin position="287"/>
        <end position="307"/>
    </location>
</feature>
<dbReference type="SUPFAM" id="SSF103473">
    <property type="entry name" value="MFS general substrate transporter"/>
    <property type="match status" value="1"/>
</dbReference>
<feature type="compositionally biased region" description="Basic and acidic residues" evidence="2">
    <location>
        <begin position="1"/>
        <end position="23"/>
    </location>
</feature>
<protein>
    <submittedName>
        <fullName evidence="4">Transmembrane domain-containing protein, putative</fullName>
    </submittedName>
</protein>
<evidence type="ECO:0000313" key="4">
    <source>
        <dbReference type="EMBL" id="CDJ46127.1"/>
    </source>
</evidence>
<evidence type="ECO:0000256" key="2">
    <source>
        <dbReference type="SAM" id="MobiDB-lite"/>
    </source>
</evidence>
<reference evidence="4" key="2">
    <citation type="submission" date="2013-10" db="EMBL/GenBank/DDBJ databases">
        <authorList>
            <person name="Aslett M."/>
        </authorList>
    </citation>
    <scope>NUCLEOTIDE SEQUENCE [LARGE SCALE GENOMIC DNA]</scope>
    <source>
        <strain evidence="4">Houghton</strain>
    </source>
</reference>
<dbReference type="PANTHER" id="PTHR11328">
    <property type="entry name" value="MAJOR FACILITATOR SUPERFAMILY DOMAIN-CONTAINING PROTEIN"/>
    <property type="match status" value="1"/>
</dbReference>
<feature type="transmembrane region" description="Helical" evidence="3">
    <location>
        <begin position="64"/>
        <end position="90"/>
    </location>
</feature>
<feature type="transmembrane region" description="Helical" evidence="3">
    <location>
        <begin position="245"/>
        <end position="267"/>
    </location>
</feature>
<sequence length="381" mass="41531">MASLSLEKEGRQRSLKEQQRKPEDEDSEDNQSQVSENTGIDPGGGRSLINGYSKRTKKLSWSVLLAYAAPMIGAGGMNFTLTTFAAYFYTDTMGLPPATFIGLMGPPSSLTASSGLIEWAFGFAILLGASWGCNEVTYQALGAQMTFDYDERTKLQAIAVSVITMGSTSCGLLHGVLGSSLGSSVESTRFRFFVLASLYAGLFFLGTVIMLVVIKEESVGHEYSDESVSFTDWYWAGVESIQQMVLNFPFFLLIISYSCMIMAGAVTPMMLPYFCKHIVQSDFATDWAPLLFTASAVAGMPLWVFLGSSYLRVEKKWRFVLAGVWVGCFLGLSALLVKPGDNLLFISFSVLGGLGMGGYFATPEAMKPDVVDYDEFRTGAR</sequence>
<evidence type="ECO:0000256" key="3">
    <source>
        <dbReference type="SAM" id="Phobius"/>
    </source>
</evidence>
<keyword evidence="3 4" id="KW-0812">Transmembrane</keyword>
<keyword evidence="5" id="KW-1185">Reference proteome</keyword>
<comment type="similarity">
    <text evidence="1">Belongs to the major facilitator superfamily.</text>
</comment>
<dbReference type="InterPro" id="IPR036259">
    <property type="entry name" value="MFS_trans_sf"/>
</dbReference>
<dbReference type="PANTHER" id="PTHR11328:SF24">
    <property type="entry name" value="MAJOR FACILITATOR SUPERFAMILY (MFS) PROFILE DOMAIN-CONTAINING PROTEIN"/>
    <property type="match status" value="1"/>
</dbReference>
<dbReference type="Pfam" id="PF13347">
    <property type="entry name" value="MFS_2"/>
    <property type="match status" value="1"/>
</dbReference>
<feature type="transmembrane region" description="Helical" evidence="3">
    <location>
        <begin position="319"/>
        <end position="337"/>
    </location>
</feature>
<evidence type="ECO:0000313" key="5">
    <source>
        <dbReference type="Proteomes" id="UP000030750"/>
    </source>
</evidence>
<dbReference type="GO" id="GO:0015293">
    <property type="term" value="F:symporter activity"/>
    <property type="evidence" value="ECO:0007669"/>
    <property type="project" value="InterPro"/>
</dbReference>
<dbReference type="InterPro" id="IPR039672">
    <property type="entry name" value="MFS_2"/>
</dbReference>
<proteinExistence type="inferred from homology"/>
<name>U6L6U6_9EIME</name>
<accession>U6L6U6</accession>